<dbReference type="Pfam" id="PF00076">
    <property type="entry name" value="RRM_1"/>
    <property type="match status" value="1"/>
</dbReference>
<feature type="compositionally biased region" description="Basic and acidic residues" evidence="8">
    <location>
        <begin position="185"/>
        <end position="204"/>
    </location>
</feature>
<dbReference type="GO" id="GO:0000086">
    <property type="term" value="P:G2/M transition of mitotic cell cycle"/>
    <property type="evidence" value="ECO:0007669"/>
    <property type="project" value="EnsemblFungi"/>
</dbReference>
<evidence type="ECO:0000256" key="3">
    <source>
        <dbReference type="ARBA" id="ARBA00022553"/>
    </source>
</evidence>
<dbReference type="InterPro" id="IPR000504">
    <property type="entry name" value="RRM_dom"/>
</dbReference>
<evidence type="ECO:0000256" key="4">
    <source>
        <dbReference type="ARBA" id="ARBA00022884"/>
    </source>
</evidence>
<keyword evidence="4 7" id="KW-0694">RNA-binding</keyword>
<sequence>MNSTNTEQEDEASSPVISSSNIKITNVNINDTNYDKTYQTQCDEQTHESDQDASSKFIENNATINDNDNNNNSNNKDNDNDEVQNAEMGNTSSSLDDDIIPTAIVIKNIPFAIKREQLLDVLSRMDLPLPYAFNYHFDNGVFRGLAFANFTNTEETTAVIEGLNGKEIGGRKLRVEYKKMLPQAERERLEREKRGKRGQLEEQHNSTSNLSLSSMGKTSTNPLSTNQSSSQLFSTFMNGSQPHINGNTTANTSQQYHQQSQQQQQQQQQQPLLSAQNTANSYYQQQQQQQPQQQQQQQQHQQISTERYYAPLPSSSTMPLPPQQLDFNDPDTLEIFSQLLVFKHKEQMYHDLAYPIGLSATYKRIINVLCSYLHLSEVYDPSFIIIRRKVLDQASLQNHLQQQGQMTMMHPLQANSTGGSMNRSQSYTSLLQAHAAASVSAQVNHVPQSPLLNNSYNMSNSASNIVVPPAQPLTSVQQMQHKSKYSASSNQSSGTSLLLQSALQNAEQLGQQSPQSFINQPAVHRSSSRIPSGYSSNQLQMSMNSSNPLLRKAGVSPPTTQVQTNSNQQRLLQSFYSQPSHSSTQLYDQQYQQQQQQQQQPISQQHQHQQQQLNTNVNNTHLQHQHQQPQPQTVSQQQLLPQNTNGSLHSNYSVHSFHENAFGTNLEEGLTRSLSGLDLQSHNNANNNIANKKSLW</sequence>
<evidence type="ECO:0000313" key="10">
    <source>
        <dbReference type="EMBL" id="CCD22336.1"/>
    </source>
</evidence>
<dbReference type="SMART" id="SM00360">
    <property type="entry name" value="RRM"/>
    <property type="match status" value="1"/>
</dbReference>
<dbReference type="GO" id="GO:0003729">
    <property type="term" value="F:mRNA binding"/>
    <property type="evidence" value="ECO:0007669"/>
    <property type="project" value="TreeGrafter"/>
</dbReference>
<dbReference type="AlphaFoldDB" id="G0W3E8"/>
<organism evidence="10 11">
    <name type="scientific">Naumovozyma dairenensis (strain ATCC 10597 / BCRC 20456 / CBS 421 / NBRC 0211 / NRRL Y-12639)</name>
    <name type="common">Saccharomyces dairenensis</name>
    <dbReference type="NCBI Taxonomy" id="1071378"/>
    <lineage>
        <taxon>Eukaryota</taxon>
        <taxon>Fungi</taxon>
        <taxon>Dikarya</taxon>
        <taxon>Ascomycota</taxon>
        <taxon>Saccharomycotina</taxon>
        <taxon>Saccharomycetes</taxon>
        <taxon>Saccharomycetales</taxon>
        <taxon>Saccharomycetaceae</taxon>
        <taxon>Naumovozyma</taxon>
    </lineage>
</organism>
<feature type="compositionally biased region" description="Low complexity" evidence="8">
    <location>
        <begin position="582"/>
        <end position="612"/>
    </location>
</feature>
<evidence type="ECO:0000259" key="9">
    <source>
        <dbReference type="PROSITE" id="PS50102"/>
    </source>
</evidence>
<feature type="compositionally biased region" description="Low complexity" evidence="8">
    <location>
        <begin position="683"/>
        <end position="696"/>
    </location>
</feature>
<dbReference type="RefSeq" id="XP_003667579.1">
    <property type="nucleotide sequence ID" value="XM_003667531.1"/>
</dbReference>
<evidence type="ECO:0000256" key="2">
    <source>
        <dbReference type="ARBA" id="ARBA00022490"/>
    </source>
</evidence>
<dbReference type="InterPro" id="IPR034186">
    <property type="entry name" value="PIN4-like_RRM"/>
</dbReference>
<dbReference type="GO" id="GO:0000077">
    <property type="term" value="P:DNA damage checkpoint signaling"/>
    <property type="evidence" value="ECO:0007669"/>
    <property type="project" value="EnsemblFungi"/>
</dbReference>
<keyword evidence="11" id="KW-1185">Reference proteome</keyword>
<evidence type="ECO:0000313" key="11">
    <source>
        <dbReference type="Proteomes" id="UP000000689"/>
    </source>
</evidence>
<feature type="compositionally biased region" description="Low complexity" evidence="8">
    <location>
        <begin position="284"/>
        <end position="302"/>
    </location>
</feature>
<name>G0W3E8_NAUDC</name>
<dbReference type="OMA" id="PRFIIIR"/>
<evidence type="ECO:0000256" key="8">
    <source>
        <dbReference type="SAM" id="MobiDB-lite"/>
    </source>
</evidence>
<dbReference type="CDD" id="cd12253">
    <property type="entry name" value="RRM_PIN4_like"/>
    <property type="match status" value="1"/>
</dbReference>
<dbReference type="SUPFAM" id="SSF54928">
    <property type="entry name" value="RNA-binding domain, RBD"/>
    <property type="match status" value="1"/>
</dbReference>
<reference evidence="10 11" key="1">
    <citation type="journal article" date="2011" name="Proc. Natl. Acad. Sci. U.S.A.">
        <title>Evolutionary erosion of yeast sex chromosomes by mating-type switching accidents.</title>
        <authorList>
            <person name="Gordon J.L."/>
            <person name="Armisen D."/>
            <person name="Proux-Wera E."/>
            <person name="Oheigeartaigh S.S."/>
            <person name="Byrne K.P."/>
            <person name="Wolfe K.H."/>
        </authorList>
    </citation>
    <scope>NUCLEOTIDE SEQUENCE [LARGE SCALE GENOMIC DNA]</scope>
    <source>
        <strain evidence="11">ATCC 10597 / BCRC 20456 / CBS 421 / NBRC 0211 / NRRL Y-12639</strain>
    </source>
</reference>
<keyword evidence="2" id="KW-0963">Cytoplasm</keyword>
<comment type="subcellular location">
    <subcellularLocation>
        <location evidence="1">Cytoplasm</location>
    </subcellularLocation>
</comment>
<dbReference type="GeneID" id="11495344"/>
<dbReference type="Proteomes" id="UP000000689">
    <property type="component" value="Chromosome 1"/>
</dbReference>
<protein>
    <recommendedName>
        <fullName evidence="9">RRM domain-containing protein</fullName>
    </recommendedName>
</protein>
<proteinExistence type="predicted"/>
<dbReference type="GO" id="GO:0005737">
    <property type="term" value="C:cytoplasm"/>
    <property type="evidence" value="ECO:0007669"/>
    <property type="project" value="UniProtKB-SubCell"/>
</dbReference>
<feature type="compositionally biased region" description="Low complexity" evidence="8">
    <location>
        <begin position="528"/>
        <end position="542"/>
    </location>
</feature>
<dbReference type="PROSITE" id="PS50102">
    <property type="entry name" value="RRM"/>
    <property type="match status" value="1"/>
</dbReference>
<feature type="region of interest" description="Disordered" evidence="8">
    <location>
        <begin position="61"/>
        <end position="94"/>
    </location>
</feature>
<feature type="domain" description="RRM" evidence="9">
    <location>
        <begin position="102"/>
        <end position="180"/>
    </location>
</feature>
<dbReference type="PANTHER" id="PTHR48025">
    <property type="entry name" value="OS02G0815200 PROTEIN"/>
    <property type="match status" value="1"/>
</dbReference>
<feature type="compositionally biased region" description="Low complexity" evidence="8">
    <location>
        <begin position="61"/>
        <end position="75"/>
    </location>
</feature>
<comment type="subunit">
    <text evidence="6">Interacts with csx1.</text>
</comment>
<dbReference type="OrthoDB" id="434258at2759"/>
<feature type="region of interest" description="Disordered" evidence="8">
    <location>
        <begin position="185"/>
        <end position="304"/>
    </location>
</feature>
<comment type="function">
    <text evidence="5">Regulates global gene expression after oxidative stress. Interacts and stabilizes mRNAs and may regulate their transition between different cytoplasmic components after oxidative stress.</text>
</comment>
<gene>
    <name evidence="10" type="primary">NDAI0A01780</name>
    <name evidence="10" type="ordered locus">NDAI_0A01780</name>
</gene>
<feature type="compositionally biased region" description="Polar residues" evidence="8">
    <location>
        <begin position="271"/>
        <end position="283"/>
    </location>
</feature>
<evidence type="ECO:0000256" key="7">
    <source>
        <dbReference type="PROSITE-ProRule" id="PRU00176"/>
    </source>
</evidence>
<evidence type="ECO:0000256" key="6">
    <source>
        <dbReference type="ARBA" id="ARBA00062407"/>
    </source>
</evidence>
<feature type="region of interest" description="Disordered" evidence="8">
    <location>
        <begin position="1"/>
        <end position="21"/>
    </location>
</feature>
<dbReference type="eggNOG" id="KOG0108">
    <property type="taxonomic scope" value="Eukaryota"/>
</dbReference>
<feature type="compositionally biased region" description="Polar residues" evidence="8">
    <location>
        <begin position="205"/>
        <end position="253"/>
    </location>
</feature>
<dbReference type="GO" id="GO:0071014">
    <property type="term" value="C:post-mRNA release spliceosomal complex"/>
    <property type="evidence" value="ECO:0007669"/>
    <property type="project" value="UniProtKB-ARBA"/>
</dbReference>
<dbReference type="InterPro" id="IPR012677">
    <property type="entry name" value="Nucleotide-bd_a/b_plait_sf"/>
</dbReference>
<feature type="region of interest" description="Disordered" evidence="8">
    <location>
        <begin position="578"/>
        <end position="612"/>
    </location>
</feature>
<dbReference type="InterPro" id="IPR050502">
    <property type="entry name" value="Euk_RNA-bind_prot"/>
</dbReference>
<keyword evidence="3" id="KW-0597">Phosphoprotein</keyword>
<dbReference type="EMBL" id="HE580267">
    <property type="protein sequence ID" value="CCD22336.1"/>
    <property type="molecule type" value="Genomic_DNA"/>
</dbReference>
<accession>G0W3E8</accession>
<feature type="region of interest" description="Disordered" evidence="8">
    <location>
        <begin position="519"/>
        <end position="542"/>
    </location>
</feature>
<dbReference type="Gene3D" id="3.30.70.330">
    <property type="match status" value="1"/>
</dbReference>
<feature type="region of interest" description="Disordered" evidence="8">
    <location>
        <begin position="677"/>
        <end position="696"/>
    </location>
</feature>
<dbReference type="FunFam" id="3.30.70.330:FF:000183">
    <property type="entry name" value="R3H domain containing protein"/>
    <property type="match status" value="1"/>
</dbReference>
<feature type="compositionally biased region" description="Low complexity" evidence="8">
    <location>
        <begin position="254"/>
        <end position="270"/>
    </location>
</feature>
<feature type="region of interest" description="Disordered" evidence="8">
    <location>
        <begin position="548"/>
        <end position="567"/>
    </location>
</feature>
<feature type="compositionally biased region" description="Polar residues" evidence="8">
    <location>
        <begin position="557"/>
        <end position="567"/>
    </location>
</feature>
<dbReference type="KEGG" id="ndi:NDAI_0A01780"/>
<dbReference type="STRING" id="1071378.G0W3E8"/>
<evidence type="ECO:0000256" key="1">
    <source>
        <dbReference type="ARBA" id="ARBA00004496"/>
    </source>
</evidence>
<dbReference type="InterPro" id="IPR035979">
    <property type="entry name" value="RBD_domain_sf"/>
</dbReference>
<dbReference type="HOGENOM" id="CLU_029387_0_0_1"/>
<dbReference type="PANTHER" id="PTHR48025:SF1">
    <property type="entry name" value="RRM DOMAIN-CONTAINING PROTEIN"/>
    <property type="match status" value="1"/>
</dbReference>
<evidence type="ECO:0000256" key="5">
    <source>
        <dbReference type="ARBA" id="ARBA00055199"/>
    </source>
</evidence>